<gene>
    <name evidence="1" type="ORF">J15TS10_05800</name>
</gene>
<accession>A0ABQ4ML95</accession>
<organism evidence="1 2">
    <name type="scientific">Paenibacillus woosongensis</name>
    <dbReference type="NCBI Taxonomy" id="307580"/>
    <lineage>
        <taxon>Bacteria</taxon>
        <taxon>Bacillati</taxon>
        <taxon>Bacillota</taxon>
        <taxon>Bacilli</taxon>
        <taxon>Bacillales</taxon>
        <taxon>Paenibacillaceae</taxon>
        <taxon>Paenibacillus</taxon>
    </lineage>
</organism>
<dbReference type="EMBL" id="BOSM01000001">
    <property type="protein sequence ID" value="GIP56766.1"/>
    <property type="molecule type" value="Genomic_DNA"/>
</dbReference>
<protein>
    <recommendedName>
        <fullName evidence="3">AurF domain containing protein</fullName>
    </recommendedName>
</protein>
<dbReference type="InterPro" id="IPR009078">
    <property type="entry name" value="Ferritin-like_SF"/>
</dbReference>
<reference evidence="1 2" key="1">
    <citation type="submission" date="2021-03" db="EMBL/GenBank/DDBJ databases">
        <title>Antimicrobial resistance genes in bacteria isolated from Japanese honey, and their potential for conferring macrolide and lincosamide resistance in the American foulbrood pathogen Paenibacillus larvae.</title>
        <authorList>
            <person name="Okamoto M."/>
            <person name="Kumagai M."/>
            <person name="Kanamori H."/>
            <person name="Takamatsu D."/>
        </authorList>
    </citation>
    <scope>NUCLEOTIDE SEQUENCE [LARGE SCALE GENOMIC DNA]</scope>
    <source>
        <strain evidence="1 2">J15TS10</strain>
    </source>
</reference>
<dbReference type="SUPFAM" id="SSF47240">
    <property type="entry name" value="Ferritin-like"/>
    <property type="match status" value="1"/>
</dbReference>
<dbReference type="Proteomes" id="UP000681290">
    <property type="component" value="Unassembled WGS sequence"/>
</dbReference>
<evidence type="ECO:0000313" key="2">
    <source>
        <dbReference type="Proteomes" id="UP000681290"/>
    </source>
</evidence>
<dbReference type="RefSeq" id="WP_213588801.1">
    <property type="nucleotide sequence ID" value="NZ_BOSM01000001.1"/>
</dbReference>
<dbReference type="InterPro" id="IPR025859">
    <property type="entry name" value="AurF/CmlI"/>
</dbReference>
<sequence length="294" mass="35138">MLLQDSMATERFVEILNKLVSIAAEEHYNPYKEFEWVDELESNQMWMSPRLMSIYNTRYFDELPTDQIQLLSKWESINFYSLNVHGIRELLIEVIKRIHTEGFELPSEFFHHFVGEENEHMWFFSKFCLKYGGKIYADKKLKIENSGNDSFENFLVFARILIFEEIVDYFNICMGSDKTLHPIIRKINKVHHLDESRHIAFGREIVKLLHNNLKDTHSKEDLNRLESYIKRYMIASINSLYNPTVYKDAGIEDPYAFRNALIESPERVEMHKYILKRTTDFFVNSEIFTDKELF</sequence>
<comment type="caution">
    <text evidence="1">The sequence shown here is derived from an EMBL/GenBank/DDBJ whole genome shotgun (WGS) entry which is preliminary data.</text>
</comment>
<keyword evidence="2" id="KW-1185">Reference proteome</keyword>
<name>A0ABQ4ML95_9BACL</name>
<dbReference type="Gene3D" id="1.10.620.20">
    <property type="entry name" value="Ribonucleotide Reductase, subunit A"/>
    <property type="match status" value="1"/>
</dbReference>
<dbReference type="Pfam" id="PF11583">
    <property type="entry name" value="AurF"/>
    <property type="match status" value="1"/>
</dbReference>
<proteinExistence type="predicted"/>
<evidence type="ECO:0008006" key="3">
    <source>
        <dbReference type="Google" id="ProtNLM"/>
    </source>
</evidence>
<evidence type="ECO:0000313" key="1">
    <source>
        <dbReference type="EMBL" id="GIP56766.1"/>
    </source>
</evidence>
<dbReference type="InterPro" id="IPR012348">
    <property type="entry name" value="RNR-like"/>
</dbReference>